<dbReference type="PROSITE" id="PS51118">
    <property type="entry name" value="HTH_HXLR"/>
    <property type="match status" value="1"/>
</dbReference>
<dbReference type="Proteomes" id="UP001061302">
    <property type="component" value="Chromosome"/>
</dbReference>
<dbReference type="InterPro" id="IPR036388">
    <property type="entry name" value="WH-like_DNA-bd_sf"/>
</dbReference>
<keyword evidence="2" id="KW-0238">DNA-binding</keyword>
<accession>A0ABY6DQP7</accession>
<evidence type="ECO:0000256" key="3">
    <source>
        <dbReference type="ARBA" id="ARBA00023163"/>
    </source>
</evidence>
<name>A0ABY6DQP7_9NEIS</name>
<keyword evidence="6" id="KW-1185">Reference proteome</keyword>
<evidence type="ECO:0000256" key="1">
    <source>
        <dbReference type="ARBA" id="ARBA00023015"/>
    </source>
</evidence>
<dbReference type="PANTHER" id="PTHR33204">
    <property type="entry name" value="TRANSCRIPTIONAL REGULATOR, MARR FAMILY"/>
    <property type="match status" value="1"/>
</dbReference>
<evidence type="ECO:0000259" key="4">
    <source>
        <dbReference type="PROSITE" id="PS51118"/>
    </source>
</evidence>
<reference evidence="5" key="1">
    <citation type="submission" date="2022-10" db="EMBL/GenBank/DDBJ databases">
        <title>Chitiniphilus purpureus sp. nov., a novel chitin-degrading bacterium isolated from crawfish pond sediment.</title>
        <authorList>
            <person name="Li K."/>
        </authorList>
    </citation>
    <scope>NUCLEOTIDE SEQUENCE</scope>
    <source>
        <strain evidence="5">CD1</strain>
    </source>
</reference>
<dbReference type="SUPFAM" id="SSF46785">
    <property type="entry name" value="Winged helix' DNA-binding domain"/>
    <property type="match status" value="1"/>
</dbReference>
<dbReference type="EMBL" id="CP106753">
    <property type="protein sequence ID" value="UXY16352.1"/>
    <property type="molecule type" value="Genomic_DNA"/>
</dbReference>
<dbReference type="InterPro" id="IPR002577">
    <property type="entry name" value="HTH_HxlR"/>
</dbReference>
<gene>
    <name evidence="5" type="ORF">N8I74_04855</name>
</gene>
<sequence>MKTTPELSAGQGDVYSANCPSRAALALIGSKWALLIVPLLAEQPVRNNELMRRIEGISQKMLTQTLRELERNGLVERHDHRTVPPHVEYRLTPLGHSLSSTLVVLDRWAEQHYPALLAAQHDFDQAESGDS</sequence>
<proteinExistence type="predicted"/>
<dbReference type="CDD" id="cd00090">
    <property type="entry name" value="HTH_ARSR"/>
    <property type="match status" value="1"/>
</dbReference>
<dbReference type="InterPro" id="IPR036390">
    <property type="entry name" value="WH_DNA-bd_sf"/>
</dbReference>
<dbReference type="InterPro" id="IPR011991">
    <property type="entry name" value="ArsR-like_HTH"/>
</dbReference>
<dbReference type="Pfam" id="PF01638">
    <property type="entry name" value="HxlR"/>
    <property type="match status" value="1"/>
</dbReference>
<evidence type="ECO:0000313" key="6">
    <source>
        <dbReference type="Proteomes" id="UP001061302"/>
    </source>
</evidence>
<keyword evidence="1" id="KW-0805">Transcription regulation</keyword>
<evidence type="ECO:0000256" key="2">
    <source>
        <dbReference type="ARBA" id="ARBA00023125"/>
    </source>
</evidence>
<protein>
    <submittedName>
        <fullName evidence="5">Helix-turn-helix transcriptional regulator</fullName>
    </submittedName>
</protein>
<feature type="domain" description="HTH hxlR-type" evidence="4">
    <location>
        <begin position="19"/>
        <end position="117"/>
    </location>
</feature>
<dbReference type="Gene3D" id="1.10.10.10">
    <property type="entry name" value="Winged helix-like DNA-binding domain superfamily/Winged helix DNA-binding domain"/>
    <property type="match status" value="1"/>
</dbReference>
<keyword evidence="3" id="KW-0804">Transcription</keyword>
<dbReference type="RefSeq" id="WP_263125811.1">
    <property type="nucleotide sequence ID" value="NZ_CP106753.1"/>
</dbReference>
<evidence type="ECO:0000313" key="5">
    <source>
        <dbReference type="EMBL" id="UXY16352.1"/>
    </source>
</evidence>
<dbReference type="PANTHER" id="PTHR33204:SF37">
    <property type="entry name" value="HTH-TYPE TRANSCRIPTIONAL REGULATOR YODB"/>
    <property type="match status" value="1"/>
</dbReference>
<organism evidence="5 6">
    <name type="scientific">Chitiniphilus purpureus</name>
    <dbReference type="NCBI Taxonomy" id="2981137"/>
    <lineage>
        <taxon>Bacteria</taxon>
        <taxon>Pseudomonadati</taxon>
        <taxon>Pseudomonadota</taxon>
        <taxon>Betaproteobacteria</taxon>
        <taxon>Neisseriales</taxon>
        <taxon>Chitinibacteraceae</taxon>
        <taxon>Chitiniphilus</taxon>
    </lineage>
</organism>